<dbReference type="AlphaFoldDB" id="A0A9W4XA73"/>
<proteinExistence type="predicted"/>
<protein>
    <submittedName>
        <fullName evidence="3">13762_t:CDS:1</fullName>
    </submittedName>
</protein>
<evidence type="ECO:0000313" key="3">
    <source>
        <dbReference type="EMBL" id="CAI2197267.1"/>
    </source>
</evidence>
<feature type="coiled-coil region" evidence="1">
    <location>
        <begin position="236"/>
        <end position="287"/>
    </location>
</feature>
<evidence type="ECO:0000256" key="2">
    <source>
        <dbReference type="SAM" id="MobiDB-lite"/>
    </source>
</evidence>
<feature type="non-terminal residue" evidence="3">
    <location>
        <position position="1"/>
    </location>
</feature>
<evidence type="ECO:0000313" key="4">
    <source>
        <dbReference type="Proteomes" id="UP001153678"/>
    </source>
</evidence>
<feature type="region of interest" description="Disordered" evidence="2">
    <location>
        <begin position="310"/>
        <end position="330"/>
    </location>
</feature>
<keyword evidence="4" id="KW-1185">Reference proteome</keyword>
<dbReference type="Proteomes" id="UP001153678">
    <property type="component" value="Unassembled WGS sequence"/>
</dbReference>
<comment type="caution">
    <text evidence="3">The sequence shown here is derived from an EMBL/GenBank/DDBJ whole genome shotgun (WGS) entry which is preliminary data.</text>
</comment>
<reference evidence="3" key="1">
    <citation type="submission" date="2022-08" db="EMBL/GenBank/DDBJ databases">
        <authorList>
            <person name="Kallberg Y."/>
            <person name="Tangrot J."/>
            <person name="Rosling A."/>
        </authorList>
    </citation>
    <scope>NUCLEOTIDE SEQUENCE</scope>
    <source>
        <strain evidence="3">Wild A</strain>
    </source>
</reference>
<keyword evidence="1" id="KW-0175">Coiled coil</keyword>
<sequence length="343" mass="39051">KVRINTLQSSYNTANEQLNMLRNQNTSLQTNYNQISSQLTTTRTELEKERRIKRNLSLLGIDRMLWYVIELDNYVGGYLRGGLHESGGLNRTGITTGIEQSRKIFKAIYINMGKIKQPKKVSKIVTGNFTNKEDLKVRFFAETSSRQAEKINEDIGVLAGFLNGLAKVDDDIQEIKLSANEQIFNQRKQALISKIQQLLSKCQVTSATSVGDNFTSKLTTQLSAIKKLEPKDQQALLQLEDDLRKAESKYNENLTKYNDPNTSSEEKSKLMLLVNEATEEIKNIRKKLKYNPLVNLERYNYLDDIEKLVSGGAPEPSPTNPTKNAKEKKEVVQEHIITLIHQK</sequence>
<accession>A0A9W4XA73</accession>
<gene>
    <name evidence="3" type="ORF">FWILDA_LOCUS17992</name>
</gene>
<organism evidence="3 4">
    <name type="scientific">Funneliformis geosporum</name>
    <dbReference type="NCBI Taxonomy" id="1117311"/>
    <lineage>
        <taxon>Eukaryota</taxon>
        <taxon>Fungi</taxon>
        <taxon>Fungi incertae sedis</taxon>
        <taxon>Mucoromycota</taxon>
        <taxon>Glomeromycotina</taxon>
        <taxon>Glomeromycetes</taxon>
        <taxon>Glomerales</taxon>
        <taxon>Glomeraceae</taxon>
        <taxon>Funneliformis</taxon>
    </lineage>
</organism>
<feature type="coiled-coil region" evidence="1">
    <location>
        <begin position="4"/>
        <end position="38"/>
    </location>
</feature>
<feature type="non-terminal residue" evidence="3">
    <location>
        <position position="343"/>
    </location>
</feature>
<dbReference type="OrthoDB" id="2446464at2759"/>
<name>A0A9W4XA73_9GLOM</name>
<evidence type="ECO:0000256" key="1">
    <source>
        <dbReference type="SAM" id="Coils"/>
    </source>
</evidence>
<dbReference type="EMBL" id="CAMKVN010015955">
    <property type="protein sequence ID" value="CAI2197267.1"/>
    <property type="molecule type" value="Genomic_DNA"/>
</dbReference>